<name>A0A2I2FWA8_9EURO</name>
<accession>A0A2I2FWA8</accession>
<organism evidence="8 9">
    <name type="scientific">Aspergillus steynii IBT 23096</name>
    <dbReference type="NCBI Taxonomy" id="1392250"/>
    <lineage>
        <taxon>Eukaryota</taxon>
        <taxon>Fungi</taxon>
        <taxon>Dikarya</taxon>
        <taxon>Ascomycota</taxon>
        <taxon>Pezizomycotina</taxon>
        <taxon>Eurotiomycetes</taxon>
        <taxon>Eurotiomycetidae</taxon>
        <taxon>Eurotiales</taxon>
        <taxon>Aspergillaceae</taxon>
        <taxon>Aspergillus</taxon>
        <taxon>Aspergillus subgen. Circumdati</taxon>
    </lineage>
</organism>
<feature type="compositionally biased region" description="Polar residues" evidence="6">
    <location>
        <begin position="112"/>
        <end position="121"/>
    </location>
</feature>
<feature type="region of interest" description="Disordered" evidence="6">
    <location>
        <begin position="1"/>
        <end position="22"/>
    </location>
</feature>
<evidence type="ECO:0000256" key="3">
    <source>
        <dbReference type="ARBA" id="ARBA00023125"/>
    </source>
</evidence>
<dbReference type="Pfam" id="PF00172">
    <property type="entry name" value="Zn_clus"/>
    <property type="match status" value="1"/>
</dbReference>
<dbReference type="PROSITE" id="PS50048">
    <property type="entry name" value="ZN2_CY6_FUNGAL_2"/>
    <property type="match status" value="1"/>
</dbReference>
<dbReference type="Proteomes" id="UP000234275">
    <property type="component" value="Unassembled WGS sequence"/>
</dbReference>
<dbReference type="CDD" id="cd00067">
    <property type="entry name" value="GAL4"/>
    <property type="match status" value="1"/>
</dbReference>
<dbReference type="GeneID" id="36554781"/>
<dbReference type="VEuPathDB" id="FungiDB:P170DRAFT_415790"/>
<keyword evidence="9" id="KW-1185">Reference proteome</keyword>
<protein>
    <recommendedName>
        <fullName evidence="7">Zn(2)-C6 fungal-type domain-containing protein</fullName>
    </recommendedName>
</protein>
<dbReference type="InterPro" id="IPR021858">
    <property type="entry name" value="Fun_TF"/>
</dbReference>
<dbReference type="InterPro" id="IPR001138">
    <property type="entry name" value="Zn2Cys6_DnaBD"/>
</dbReference>
<dbReference type="GO" id="GO:0008270">
    <property type="term" value="F:zinc ion binding"/>
    <property type="evidence" value="ECO:0007669"/>
    <property type="project" value="InterPro"/>
</dbReference>
<dbReference type="PANTHER" id="PTHR37534:SF3">
    <property type="entry name" value="ZN(II)2CYS6 TRANSCRIPTION FACTOR (EUROFUNG)"/>
    <property type="match status" value="1"/>
</dbReference>
<feature type="region of interest" description="Disordered" evidence="6">
    <location>
        <begin position="57"/>
        <end position="121"/>
    </location>
</feature>
<evidence type="ECO:0000313" key="8">
    <source>
        <dbReference type="EMBL" id="PLB44922.1"/>
    </source>
</evidence>
<gene>
    <name evidence="8" type="ORF">P170DRAFT_415790</name>
</gene>
<dbReference type="OrthoDB" id="5319341at2759"/>
<dbReference type="Gene3D" id="4.10.240.10">
    <property type="entry name" value="Zn(2)-C6 fungal-type DNA-binding domain"/>
    <property type="match status" value="1"/>
</dbReference>
<evidence type="ECO:0000256" key="5">
    <source>
        <dbReference type="ARBA" id="ARBA00023242"/>
    </source>
</evidence>
<proteinExistence type="predicted"/>
<keyword evidence="4" id="KW-0804">Transcription</keyword>
<dbReference type="PROSITE" id="PS00463">
    <property type="entry name" value="ZN2_CY6_FUNGAL_1"/>
    <property type="match status" value="1"/>
</dbReference>
<evidence type="ECO:0000259" key="7">
    <source>
        <dbReference type="PROSITE" id="PS50048"/>
    </source>
</evidence>
<evidence type="ECO:0000256" key="2">
    <source>
        <dbReference type="ARBA" id="ARBA00023015"/>
    </source>
</evidence>
<sequence>MVASSRTRSLRNRKSRGRGLRTTDGCLTCRKRHIKCDETKPICGPCERNDKHCHYAASNPRGASDPEIAVADTQRSPDRHEPAAKETHAQPFSHEQPEASAIPWTNGDANDIVSSQPPLDQSPTIVTPTHKSPIAIHGDTTHFSPPDVSVTSASFPSPDPTVNAAAFRWFGLLASDAARESSQLSVALVGFENECGSLDRCESGDLNQHTSLQCATQVLDLHTSNGQFDGSADAGSGNSATSPLEERLWRAQVPIELPPRETFLFDNFIQRISQWIRNAGLMNSILALSCRHLSLNPHLDNSEQLPNDELEPAIEYYYQTLHYVQKAMQYQSYKTSLELLATTLIISTYEMFDSSSNAWERHLEGVFLIQRSQVIHGESGGLQAAVWWAWLCQDIWAAFRKKRKTWTFWIPHKPIQSLSPHELAARSVYITAKVINFCAQIGRTSERGSHDMMGKANHLHVMLDDWQEQLTIEFSPLPLDLDGVSSVFKPKHIRPPAFAVAIQLHSASKILLLSHEPSPGGLSSYWKRQVVIQRCIETICGIAMTLKDDASSLMSSQAVFIAGMFTHESRAREAILDLLGSCRQRTGWPVKPLGEELQNLWNMHENEDSSDISSTFLHT</sequence>
<keyword evidence="3" id="KW-0238">DNA-binding</keyword>
<dbReference type="CDD" id="cd12148">
    <property type="entry name" value="fungal_TF_MHR"/>
    <property type="match status" value="1"/>
</dbReference>
<evidence type="ECO:0000313" key="9">
    <source>
        <dbReference type="Proteomes" id="UP000234275"/>
    </source>
</evidence>
<dbReference type="RefSeq" id="XP_024700224.1">
    <property type="nucleotide sequence ID" value="XM_024847082.1"/>
</dbReference>
<comment type="subcellular location">
    <subcellularLocation>
        <location evidence="1">Nucleus</location>
    </subcellularLocation>
</comment>
<dbReference type="GO" id="GO:0045944">
    <property type="term" value="P:positive regulation of transcription by RNA polymerase II"/>
    <property type="evidence" value="ECO:0007669"/>
    <property type="project" value="TreeGrafter"/>
</dbReference>
<evidence type="ECO:0000256" key="6">
    <source>
        <dbReference type="SAM" id="MobiDB-lite"/>
    </source>
</evidence>
<reference evidence="8 9" key="1">
    <citation type="submission" date="2016-12" db="EMBL/GenBank/DDBJ databases">
        <title>The genomes of Aspergillus section Nigri reveals drivers in fungal speciation.</title>
        <authorList>
            <consortium name="DOE Joint Genome Institute"/>
            <person name="Vesth T.C."/>
            <person name="Nybo J."/>
            <person name="Theobald S."/>
            <person name="Brandl J."/>
            <person name="Frisvad J.C."/>
            <person name="Nielsen K.F."/>
            <person name="Lyhne E.K."/>
            <person name="Kogle M.E."/>
            <person name="Kuo A."/>
            <person name="Riley R."/>
            <person name="Clum A."/>
            <person name="Nolan M."/>
            <person name="Lipzen A."/>
            <person name="Salamov A."/>
            <person name="Henrissat B."/>
            <person name="Wiebenga A."/>
            <person name="De Vries R.P."/>
            <person name="Grigoriev I.V."/>
            <person name="Mortensen U.H."/>
            <person name="Andersen M.R."/>
            <person name="Baker S.E."/>
        </authorList>
    </citation>
    <scope>NUCLEOTIDE SEQUENCE [LARGE SCALE GENOMIC DNA]</scope>
    <source>
        <strain evidence="8 9">IBT 23096</strain>
    </source>
</reference>
<keyword evidence="2" id="KW-0805">Transcription regulation</keyword>
<evidence type="ECO:0000256" key="1">
    <source>
        <dbReference type="ARBA" id="ARBA00004123"/>
    </source>
</evidence>
<dbReference type="InterPro" id="IPR036864">
    <property type="entry name" value="Zn2-C6_fun-type_DNA-bd_sf"/>
</dbReference>
<dbReference type="GO" id="GO:0005634">
    <property type="term" value="C:nucleus"/>
    <property type="evidence" value="ECO:0007669"/>
    <property type="project" value="UniProtKB-SubCell"/>
</dbReference>
<feature type="compositionally biased region" description="Basic residues" evidence="6">
    <location>
        <begin position="8"/>
        <end position="19"/>
    </location>
</feature>
<dbReference type="SMART" id="SM00066">
    <property type="entry name" value="GAL4"/>
    <property type="match status" value="1"/>
</dbReference>
<feature type="compositionally biased region" description="Basic and acidic residues" evidence="6">
    <location>
        <begin position="75"/>
        <end position="88"/>
    </location>
</feature>
<dbReference type="GO" id="GO:0000981">
    <property type="term" value="F:DNA-binding transcription factor activity, RNA polymerase II-specific"/>
    <property type="evidence" value="ECO:0007669"/>
    <property type="project" value="InterPro"/>
</dbReference>
<keyword evidence="5" id="KW-0539">Nucleus</keyword>
<dbReference type="AlphaFoldDB" id="A0A2I2FWA8"/>
<evidence type="ECO:0000256" key="4">
    <source>
        <dbReference type="ARBA" id="ARBA00023163"/>
    </source>
</evidence>
<dbReference type="PANTHER" id="PTHR37534">
    <property type="entry name" value="TRANSCRIPTIONAL ACTIVATOR PROTEIN UGA3"/>
    <property type="match status" value="1"/>
</dbReference>
<dbReference type="GO" id="GO:0000976">
    <property type="term" value="F:transcription cis-regulatory region binding"/>
    <property type="evidence" value="ECO:0007669"/>
    <property type="project" value="TreeGrafter"/>
</dbReference>
<comment type="caution">
    <text evidence="8">The sequence shown here is derived from an EMBL/GenBank/DDBJ whole genome shotgun (WGS) entry which is preliminary data.</text>
</comment>
<dbReference type="SUPFAM" id="SSF57701">
    <property type="entry name" value="Zn2/Cys6 DNA-binding domain"/>
    <property type="match status" value="1"/>
</dbReference>
<feature type="domain" description="Zn(2)-C6 fungal-type" evidence="7">
    <location>
        <begin position="25"/>
        <end position="55"/>
    </location>
</feature>
<dbReference type="EMBL" id="MSFO01000008">
    <property type="protein sequence ID" value="PLB44922.1"/>
    <property type="molecule type" value="Genomic_DNA"/>
</dbReference>
<dbReference type="STRING" id="1392250.A0A2I2FWA8"/>
<dbReference type="Pfam" id="PF11951">
    <property type="entry name" value="Fungal_trans_2"/>
    <property type="match status" value="1"/>
</dbReference>